<accession>A0ABN9RF92</accession>
<protein>
    <recommendedName>
        <fullName evidence="3">Jacalin-type lectin domain-containing protein</fullName>
    </recommendedName>
</protein>
<dbReference type="Pfam" id="PF01419">
    <property type="entry name" value="Jacalin"/>
    <property type="match status" value="1"/>
</dbReference>
<keyword evidence="5" id="KW-1185">Reference proteome</keyword>
<dbReference type="InterPro" id="IPR036404">
    <property type="entry name" value="Jacalin-like_lectin_dom_sf"/>
</dbReference>
<feature type="compositionally biased region" description="Basic and acidic residues" evidence="2">
    <location>
        <begin position="1037"/>
        <end position="1051"/>
    </location>
</feature>
<dbReference type="EMBL" id="CAUYUJ010006409">
    <property type="protein sequence ID" value="CAK0817268.1"/>
    <property type="molecule type" value="Genomic_DNA"/>
</dbReference>
<dbReference type="Gene3D" id="2.100.10.30">
    <property type="entry name" value="Jacalin-like lectin domain"/>
    <property type="match status" value="1"/>
</dbReference>
<feature type="compositionally biased region" description="Basic and acidic residues" evidence="2">
    <location>
        <begin position="818"/>
        <end position="827"/>
    </location>
</feature>
<feature type="compositionally biased region" description="Polar residues" evidence="2">
    <location>
        <begin position="14"/>
        <end position="23"/>
    </location>
</feature>
<feature type="region of interest" description="Disordered" evidence="2">
    <location>
        <begin position="1"/>
        <end position="29"/>
    </location>
</feature>
<dbReference type="SUPFAM" id="SSF51101">
    <property type="entry name" value="Mannose-binding lectins"/>
    <property type="match status" value="1"/>
</dbReference>
<keyword evidence="1" id="KW-0175">Coiled coil</keyword>
<feature type="compositionally biased region" description="Basic and acidic residues" evidence="2">
    <location>
        <begin position="529"/>
        <end position="546"/>
    </location>
</feature>
<feature type="region of interest" description="Disordered" evidence="2">
    <location>
        <begin position="1250"/>
        <end position="1311"/>
    </location>
</feature>
<feature type="compositionally biased region" description="Basic and acidic residues" evidence="2">
    <location>
        <begin position="221"/>
        <end position="236"/>
    </location>
</feature>
<feature type="region of interest" description="Disordered" evidence="2">
    <location>
        <begin position="389"/>
        <end position="409"/>
    </location>
</feature>
<feature type="compositionally biased region" description="Basic and acidic residues" evidence="2">
    <location>
        <begin position="498"/>
        <end position="516"/>
    </location>
</feature>
<feature type="region of interest" description="Disordered" evidence="2">
    <location>
        <begin position="669"/>
        <end position="719"/>
    </location>
</feature>
<reference evidence="4" key="1">
    <citation type="submission" date="2023-10" db="EMBL/GenBank/DDBJ databases">
        <authorList>
            <person name="Chen Y."/>
            <person name="Shah S."/>
            <person name="Dougan E. K."/>
            <person name="Thang M."/>
            <person name="Chan C."/>
        </authorList>
    </citation>
    <scope>NUCLEOTIDE SEQUENCE [LARGE SCALE GENOMIC DNA]</scope>
</reference>
<sequence>MRELESQAKAQAIAATSETTAQAARNAEAESRLQQLHQLMEQLTAQAAGLKSDEDAAASRVAELRIDVQMAESGAKAAATEMRAMEEQAKALTVVAESETAAQAARNVEAESRQQQLHLDMQRLITEAACLKFREDAAASRVAELQVENVTADSRGKAAEEEVARLVRHLELRNAEVESRLQKLHLDMQRLTTEATGLKGREDAAASRMAELQAESATADSRVKAAEEEGAEAERRLQQAEAECRLRSAAARAAEEDIERLTAEAADLQSREGAAVKRKDELLRANAEVLSRTKAAEGEAQQLCLQAAQLQSLEQSTARAVAEAAERQARGHLEAKEQERALAEGRLQQLLQEVDKLSTQVDGVRAREEATAKRRLELQAESAEAERRAEAAAADSAAAKARHEAAVQEGAERLRAAEEEAASLKAQADALSRKQAEAERTVAALKVCNAEAEGCVHAREQEVVSLCNEASELKAREGAAERAVEALATAAACSPAAAEREQEPGRAAAGEREAPGRPEFQAESATADSRVKAAEEEGAEAERRLQQAEAECRLRSAAARAAEEDIERLTAEAADLQSREGAAVKRKDELLRANAEVLSRTKAAEGEAQQLCLQAAQLQSLEQSTARAVAEAAERQARGHLEAKEQERALAEGRLQQLLQEVDKLSTQVDGVRAREEATAKRRLELQAESAEAERRAEAAAADSAAAKARHEAAVQEGAERLRAAEEEAASLKAQADALSRKQAEAERTVAALKVCNAEAEGCVHAREQEVVSLCNEASELKAREGAAERAVEALSAAAACSPAAAEREQEAAPASAPDRDAETRRRDVVERRLKELEVSREHLAGEMEELETRAEAVAEEVRCLQARAEEAKGRLQEEEAEAALLSMRAAQQRSREETVRRVHEQASRLAAQEGELGLRELAAARRLEELKASSREAQRRALAAEREVEGLAAGYEELLQRERAASQLAEGLRAQAAELDAKLQGTEGCPSPLLQHQSVDSTRCDPCETSLGSLRNQSLEFAPLDHGDDGGLPARELPEGARSPELERSVSRTRSRMLQHLAWSHGQLAPAAAASAGGGGRRRGRSQSPARASAGHQVPRLHHLGPGASSRAEPPGPRAAAELRAAALARPRSPAGLLPAQQGPGEVVLAALCARRCAAEEVEQESGPAPCAQQSAAEQGPGEVVLAALCARRCAAEEVEQESGPAPCAQQSAAEQAEAEAPAAPREGPGEVVLAALCARRCAAEEAEEEREGVAAPSARESTAEQESGPALCARQSAAELASPAQVEQESGPAPCAQQSAAEQEPVLADGAQREQVRRVRVWVKDLHEVCRVSFEYGDGTARAFGQDGGLEQFPFVVPPGEHIVKLHSRCRHETTGTLLGTPYMHEGCCFETNQDRRSLWYGGNGGTLSTFTASDGHHITGFNTLGGLKSGVPIGIEEQTLVSMHDLACAGHLCDLTLTSIRQLAIENDSWYELQTQQELERVTTRGAAEPGQYVASFEEMRHREDMYDAVARDDQDAWENLAQGSDLARADFQRLREVWKEAAQLGSQASRTGVCEAIAEAARDNVLCLSCGGQGCGLCRARDFLSWARRRLATEVQERQEPEWTAARVAPPQVSTADRGPVCAFQHFSHQRAERAAIS</sequence>
<evidence type="ECO:0000259" key="3">
    <source>
        <dbReference type="Pfam" id="PF01419"/>
    </source>
</evidence>
<name>A0ABN9RF92_9DINO</name>
<feature type="region of interest" description="Disordered" evidence="2">
    <location>
        <begin position="803"/>
        <end position="827"/>
    </location>
</feature>
<feature type="compositionally biased region" description="Low complexity" evidence="2">
    <location>
        <begin position="1109"/>
        <end position="1125"/>
    </location>
</feature>
<comment type="caution">
    <text evidence="4">The sequence shown here is derived from an EMBL/GenBank/DDBJ whole genome shotgun (WGS) entry which is preliminary data.</text>
</comment>
<feature type="coiled-coil region" evidence="1">
    <location>
        <begin position="928"/>
        <end position="976"/>
    </location>
</feature>
<feature type="compositionally biased region" description="Basic and acidic residues" evidence="2">
    <location>
        <begin position="672"/>
        <end position="698"/>
    </location>
</feature>
<gene>
    <name evidence="4" type="ORF">PCOR1329_LOCUS19918</name>
</gene>
<organism evidence="4 5">
    <name type="scientific">Prorocentrum cordatum</name>
    <dbReference type="NCBI Taxonomy" id="2364126"/>
    <lineage>
        <taxon>Eukaryota</taxon>
        <taxon>Sar</taxon>
        <taxon>Alveolata</taxon>
        <taxon>Dinophyceae</taxon>
        <taxon>Prorocentrales</taxon>
        <taxon>Prorocentraceae</taxon>
        <taxon>Prorocentrum</taxon>
    </lineage>
</organism>
<feature type="compositionally biased region" description="Low complexity" evidence="2">
    <location>
        <begin position="1087"/>
        <end position="1096"/>
    </location>
</feature>
<proteinExistence type="predicted"/>
<evidence type="ECO:0000313" key="4">
    <source>
        <dbReference type="EMBL" id="CAK0817268.1"/>
    </source>
</evidence>
<dbReference type="Proteomes" id="UP001189429">
    <property type="component" value="Unassembled WGS sequence"/>
</dbReference>
<feature type="region of interest" description="Disordered" evidence="2">
    <location>
        <begin position="1202"/>
        <end position="1229"/>
    </location>
</feature>
<feature type="compositionally biased region" description="Basic and acidic residues" evidence="2">
    <location>
        <begin position="709"/>
        <end position="719"/>
    </location>
</feature>
<dbReference type="InterPro" id="IPR001229">
    <property type="entry name" value="Jacalin-like_lectin_dom"/>
</dbReference>
<feature type="region of interest" description="Disordered" evidence="2">
    <location>
        <begin position="495"/>
        <end position="546"/>
    </location>
</feature>
<feature type="region of interest" description="Disordered" evidence="2">
    <location>
        <begin position="1022"/>
        <end position="1054"/>
    </location>
</feature>
<evidence type="ECO:0000256" key="1">
    <source>
        <dbReference type="SAM" id="Coils"/>
    </source>
</evidence>
<feature type="region of interest" description="Disordered" evidence="2">
    <location>
        <begin position="214"/>
        <end position="236"/>
    </location>
</feature>
<evidence type="ECO:0000313" key="5">
    <source>
        <dbReference type="Proteomes" id="UP001189429"/>
    </source>
</evidence>
<feature type="region of interest" description="Disordered" evidence="2">
    <location>
        <begin position="1069"/>
        <end position="1125"/>
    </location>
</feature>
<feature type="compositionally biased region" description="Low complexity" evidence="2">
    <location>
        <begin position="1206"/>
        <end position="1226"/>
    </location>
</feature>
<feature type="domain" description="Jacalin-type lectin" evidence="3">
    <location>
        <begin position="1315"/>
        <end position="1425"/>
    </location>
</feature>
<evidence type="ECO:0000256" key="2">
    <source>
        <dbReference type="SAM" id="MobiDB-lite"/>
    </source>
</evidence>